<dbReference type="SMART" id="SM00388">
    <property type="entry name" value="HisKA"/>
    <property type="match status" value="1"/>
</dbReference>
<keyword evidence="6" id="KW-1133">Transmembrane helix</keyword>
<dbReference type="OrthoDB" id="9121563at2"/>
<proteinExistence type="predicted"/>
<sequence length="446" mass="51211">MHPMLRSSPSRVEDTVLSNARPSLIRRFSLLLFTISVLFITLLFGMTYVAQEQMESISLRYWLDTEAHMYEQQYRRFGEQGQQPNPYQFDIYWSRSGTPLWLSSYVEPGHYEHQLGPEDKHFKVSPAPSGEGLYYLVFKDDADDFLDDYETRLHALSFTLALLISVLLTGLMFYLYRQFTTPLKKVVDKVALLAPNQPTLVADAHYRELYNIEQALLEGQKQIQQYLAREQDFTRFAAHEIRTPLMTLQGSSELLEHLHQADTSPMASKALARIKGASEDIDQLIKTFLLLGQASLTPDHYQSVDVNARVSYQLSQLEPLRHAQAIRVDLEQQASPTVQAPPSFVDVLLKNVLKNAFDYADSQVQVVIGHDELRVINDVDHDAHHERRGFGYGLIIIERICEQLGWRYHINEWVDNQQQRQFSAAINFGNAPYPDTSPDPLESTHP</sequence>
<name>A0A432YAX3_9GAMM</name>
<evidence type="ECO:0000256" key="3">
    <source>
        <dbReference type="ARBA" id="ARBA00022553"/>
    </source>
</evidence>
<evidence type="ECO:0000256" key="1">
    <source>
        <dbReference type="ARBA" id="ARBA00000085"/>
    </source>
</evidence>
<keyword evidence="5 8" id="KW-0418">Kinase</keyword>
<evidence type="ECO:0000259" key="7">
    <source>
        <dbReference type="PROSITE" id="PS50109"/>
    </source>
</evidence>
<comment type="caution">
    <text evidence="8">The sequence shown here is derived from an EMBL/GenBank/DDBJ whole genome shotgun (WGS) entry which is preliminary data.</text>
</comment>
<keyword evidence="3" id="KW-0597">Phosphoprotein</keyword>
<dbReference type="PROSITE" id="PS50109">
    <property type="entry name" value="HIS_KIN"/>
    <property type="match status" value="1"/>
</dbReference>
<evidence type="ECO:0000313" key="8">
    <source>
        <dbReference type="EMBL" id="RUO58087.1"/>
    </source>
</evidence>
<reference evidence="9" key="1">
    <citation type="journal article" date="2018" name="Front. Microbiol.">
        <title>Genome-Based Analysis Reveals the Taxonomy and Diversity of the Family Idiomarinaceae.</title>
        <authorList>
            <person name="Liu Y."/>
            <person name="Lai Q."/>
            <person name="Shao Z."/>
        </authorList>
    </citation>
    <scope>NUCLEOTIDE SEQUENCE [LARGE SCALE GENOMIC DNA]</scope>
    <source>
        <strain evidence="9">F23</strain>
    </source>
</reference>
<dbReference type="GO" id="GO:0005886">
    <property type="term" value="C:plasma membrane"/>
    <property type="evidence" value="ECO:0007669"/>
    <property type="project" value="TreeGrafter"/>
</dbReference>
<dbReference type="SUPFAM" id="SSF47384">
    <property type="entry name" value="Homodimeric domain of signal transducing histidine kinase"/>
    <property type="match status" value="1"/>
</dbReference>
<evidence type="ECO:0000256" key="6">
    <source>
        <dbReference type="SAM" id="Phobius"/>
    </source>
</evidence>
<evidence type="ECO:0000256" key="5">
    <source>
        <dbReference type="ARBA" id="ARBA00022777"/>
    </source>
</evidence>
<dbReference type="Gene3D" id="1.10.287.130">
    <property type="match status" value="1"/>
</dbReference>
<dbReference type="Pfam" id="PF00512">
    <property type="entry name" value="HisKA"/>
    <property type="match status" value="1"/>
</dbReference>
<organism evidence="8 9">
    <name type="scientific">Idiomarina fontislapidosi</name>
    <dbReference type="NCBI Taxonomy" id="263723"/>
    <lineage>
        <taxon>Bacteria</taxon>
        <taxon>Pseudomonadati</taxon>
        <taxon>Pseudomonadota</taxon>
        <taxon>Gammaproteobacteria</taxon>
        <taxon>Alteromonadales</taxon>
        <taxon>Idiomarinaceae</taxon>
        <taxon>Idiomarina</taxon>
    </lineage>
</organism>
<dbReference type="EC" id="2.7.13.3" evidence="2"/>
<evidence type="ECO:0000256" key="2">
    <source>
        <dbReference type="ARBA" id="ARBA00012438"/>
    </source>
</evidence>
<dbReference type="InterPro" id="IPR036890">
    <property type="entry name" value="HATPase_C_sf"/>
</dbReference>
<dbReference type="EMBL" id="PIPV01000001">
    <property type="protein sequence ID" value="RUO58087.1"/>
    <property type="molecule type" value="Genomic_DNA"/>
</dbReference>
<gene>
    <name evidence="8" type="ORF">CWE25_00345</name>
</gene>
<feature type="domain" description="Histidine kinase" evidence="7">
    <location>
        <begin position="236"/>
        <end position="405"/>
    </location>
</feature>
<protein>
    <recommendedName>
        <fullName evidence="2">histidine kinase</fullName>
        <ecNumber evidence="2">2.7.13.3</ecNumber>
    </recommendedName>
</protein>
<keyword evidence="4" id="KW-0808">Transferase</keyword>
<dbReference type="InterPro" id="IPR050428">
    <property type="entry name" value="TCS_sensor_his_kinase"/>
</dbReference>
<comment type="catalytic activity">
    <reaction evidence="1">
        <text>ATP + protein L-histidine = ADP + protein N-phospho-L-histidine.</text>
        <dbReference type="EC" id="2.7.13.3"/>
    </reaction>
</comment>
<feature type="transmembrane region" description="Helical" evidence="6">
    <location>
        <begin position="155"/>
        <end position="176"/>
    </location>
</feature>
<dbReference type="GO" id="GO:0000155">
    <property type="term" value="F:phosphorelay sensor kinase activity"/>
    <property type="evidence" value="ECO:0007669"/>
    <property type="project" value="InterPro"/>
</dbReference>
<dbReference type="AlphaFoldDB" id="A0A432YAX3"/>
<dbReference type="Proteomes" id="UP000287330">
    <property type="component" value="Unassembled WGS sequence"/>
</dbReference>
<keyword evidence="9" id="KW-1185">Reference proteome</keyword>
<keyword evidence="6" id="KW-0812">Transmembrane</keyword>
<feature type="transmembrane region" description="Helical" evidence="6">
    <location>
        <begin position="28"/>
        <end position="50"/>
    </location>
</feature>
<keyword evidence="6" id="KW-0472">Membrane</keyword>
<evidence type="ECO:0000256" key="4">
    <source>
        <dbReference type="ARBA" id="ARBA00022679"/>
    </source>
</evidence>
<dbReference type="PANTHER" id="PTHR45436">
    <property type="entry name" value="SENSOR HISTIDINE KINASE YKOH"/>
    <property type="match status" value="1"/>
</dbReference>
<dbReference type="PANTHER" id="PTHR45436:SF16">
    <property type="entry name" value="HISTIDINE KINASE"/>
    <property type="match status" value="1"/>
</dbReference>
<dbReference type="CDD" id="cd00082">
    <property type="entry name" value="HisKA"/>
    <property type="match status" value="1"/>
</dbReference>
<dbReference type="InterPro" id="IPR005467">
    <property type="entry name" value="His_kinase_dom"/>
</dbReference>
<accession>A0A432YAX3</accession>
<dbReference type="InterPro" id="IPR003661">
    <property type="entry name" value="HisK_dim/P_dom"/>
</dbReference>
<dbReference type="SUPFAM" id="SSF55874">
    <property type="entry name" value="ATPase domain of HSP90 chaperone/DNA topoisomerase II/histidine kinase"/>
    <property type="match status" value="1"/>
</dbReference>
<dbReference type="InterPro" id="IPR036097">
    <property type="entry name" value="HisK_dim/P_sf"/>
</dbReference>
<evidence type="ECO:0000313" key="9">
    <source>
        <dbReference type="Proteomes" id="UP000287330"/>
    </source>
</evidence>